<accession>A0A2N9G860</accession>
<dbReference type="InterPro" id="IPR052929">
    <property type="entry name" value="RNase_H-like_EbsB-rel"/>
</dbReference>
<dbReference type="Pfam" id="PF13456">
    <property type="entry name" value="RVT_3"/>
    <property type="match status" value="1"/>
</dbReference>
<dbReference type="AlphaFoldDB" id="A0A2N9G860"/>
<organism evidence="3">
    <name type="scientific">Fagus sylvatica</name>
    <name type="common">Beechnut</name>
    <dbReference type="NCBI Taxonomy" id="28930"/>
    <lineage>
        <taxon>Eukaryota</taxon>
        <taxon>Viridiplantae</taxon>
        <taxon>Streptophyta</taxon>
        <taxon>Embryophyta</taxon>
        <taxon>Tracheophyta</taxon>
        <taxon>Spermatophyta</taxon>
        <taxon>Magnoliopsida</taxon>
        <taxon>eudicotyledons</taxon>
        <taxon>Gunneridae</taxon>
        <taxon>Pentapetalae</taxon>
        <taxon>rosids</taxon>
        <taxon>fabids</taxon>
        <taxon>Fagales</taxon>
        <taxon>Fagaceae</taxon>
        <taxon>Fagus</taxon>
    </lineage>
</organism>
<name>A0A2N9G860_FAGSY</name>
<dbReference type="PANTHER" id="PTHR47074">
    <property type="entry name" value="BNAC02G40300D PROTEIN"/>
    <property type="match status" value="1"/>
</dbReference>
<dbReference type="EMBL" id="OIVN01001559">
    <property type="protein sequence ID" value="SPC95371.1"/>
    <property type="molecule type" value="Genomic_DNA"/>
</dbReference>
<evidence type="ECO:0000313" key="3">
    <source>
        <dbReference type="EMBL" id="SPC95371.1"/>
    </source>
</evidence>
<dbReference type="GO" id="GO:0004523">
    <property type="term" value="F:RNA-DNA hybrid ribonuclease activity"/>
    <property type="evidence" value="ECO:0007669"/>
    <property type="project" value="InterPro"/>
</dbReference>
<reference evidence="3" key="1">
    <citation type="submission" date="2018-02" db="EMBL/GenBank/DDBJ databases">
        <authorList>
            <person name="Cohen D.B."/>
            <person name="Kent A.D."/>
        </authorList>
    </citation>
    <scope>NUCLEOTIDE SEQUENCE</scope>
</reference>
<dbReference type="GO" id="GO:0003676">
    <property type="term" value="F:nucleic acid binding"/>
    <property type="evidence" value="ECO:0007669"/>
    <property type="project" value="InterPro"/>
</dbReference>
<protein>
    <recommendedName>
        <fullName evidence="2">RNase H type-1 domain-containing protein</fullName>
    </recommendedName>
</protein>
<sequence>MLKSGLSTPPSNSPLPISPPSPTPLLAHAIQKTFHFHHQAWDYSTQQTTIPTHKPWSPPPPGWHKINFDAAVRPNNVYLAAICRNHMGTITHAWIKVEVHGDSLWAEAKASLFAVSCALDAGLDSIIF</sequence>
<dbReference type="InterPro" id="IPR002156">
    <property type="entry name" value="RNaseH_domain"/>
</dbReference>
<feature type="region of interest" description="Disordered" evidence="1">
    <location>
        <begin position="1"/>
        <end position="20"/>
    </location>
</feature>
<proteinExistence type="predicted"/>
<evidence type="ECO:0000256" key="1">
    <source>
        <dbReference type="SAM" id="MobiDB-lite"/>
    </source>
</evidence>
<evidence type="ECO:0000259" key="2">
    <source>
        <dbReference type="Pfam" id="PF13456"/>
    </source>
</evidence>
<feature type="compositionally biased region" description="Pro residues" evidence="1">
    <location>
        <begin position="11"/>
        <end position="20"/>
    </location>
</feature>
<dbReference type="PANTHER" id="PTHR47074:SF11">
    <property type="entry name" value="REVERSE TRANSCRIPTASE-LIKE PROTEIN"/>
    <property type="match status" value="1"/>
</dbReference>
<feature type="domain" description="RNase H type-1" evidence="2">
    <location>
        <begin position="67"/>
        <end position="128"/>
    </location>
</feature>
<feature type="compositionally biased region" description="Low complexity" evidence="1">
    <location>
        <begin position="1"/>
        <end position="10"/>
    </location>
</feature>
<gene>
    <name evidence="3" type="ORF">FSB_LOCUS23253</name>
</gene>